<dbReference type="EMBL" id="MU001492">
    <property type="protein sequence ID" value="KAF2451600.1"/>
    <property type="molecule type" value="Genomic_DNA"/>
</dbReference>
<proteinExistence type="predicted"/>
<accession>A0A9P4PUH9</accession>
<organism evidence="2 3">
    <name type="scientific">Karstenula rhodostoma CBS 690.94</name>
    <dbReference type="NCBI Taxonomy" id="1392251"/>
    <lineage>
        <taxon>Eukaryota</taxon>
        <taxon>Fungi</taxon>
        <taxon>Dikarya</taxon>
        <taxon>Ascomycota</taxon>
        <taxon>Pezizomycotina</taxon>
        <taxon>Dothideomycetes</taxon>
        <taxon>Pleosporomycetidae</taxon>
        <taxon>Pleosporales</taxon>
        <taxon>Massarineae</taxon>
        <taxon>Didymosphaeriaceae</taxon>
        <taxon>Karstenula</taxon>
    </lineage>
</organism>
<evidence type="ECO:0000256" key="1">
    <source>
        <dbReference type="SAM" id="Coils"/>
    </source>
</evidence>
<dbReference type="Proteomes" id="UP000799764">
    <property type="component" value="Unassembled WGS sequence"/>
</dbReference>
<protein>
    <submittedName>
        <fullName evidence="2">Uncharacterized protein</fullName>
    </submittedName>
</protein>
<comment type="caution">
    <text evidence="2">The sequence shown here is derived from an EMBL/GenBank/DDBJ whole genome shotgun (WGS) entry which is preliminary data.</text>
</comment>
<name>A0A9P4PUH9_9PLEO</name>
<dbReference type="OrthoDB" id="10474189at2759"/>
<sequence length="258" mass="30098">MQSIPCQPSTVPHSKPITNTEAFEFLRVEYATMQSGLARLDQRLDEVHIRSQRTRSGLRTALQNNVELTQEILSAEVDLSLANIRIHDLLYHNDILEKESIHHVAEVATTHERLHTLEFQAHAQADEHACLRRSRANLRETLRLVTKEIDDALEQVTTLEFRMGKKDRDHVFEINRLRRRAKERDVIVEGLRAQIKEYKWRVEEVRRENKVLRKALERKRKRVGNAPGSTKYHIHKATKRSPGKRIDGSPYSCQQILL</sequence>
<keyword evidence="3" id="KW-1185">Reference proteome</keyword>
<reference evidence="2" key="1">
    <citation type="journal article" date="2020" name="Stud. Mycol.">
        <title>101 Dothideomycetes genomes: a test case for predicting lifestyles and emergence of pathogens.</title>
        <authorList>
            <person name="Haridas S."/>
            <person name="Albert R."/>
            <person name="Binder M."/>
            <person name="Bloem J."/>
            <person name="Labutti K."/>
            <person name="Salamov A."/>
            <person name="Andreopoulos B."/>
            <person name="Baker S."/>
            <person name="Barry K."/>
            <person name="Bills G."/>
            <person name="Bluhm B."/>
            <person name="Cannon C."/>
            <person name="Castanera R."/>
            <person name="Culley D."/>
            <person name="Daum C."/>
            <person name="Ezra D."/>
            <person name="Gonzalez J."/>
            <person name="Henrissat B."/>
            <person name="Kuo A."/>
            <person name="Liang C."/>
            <person name="Lipzen A."/>
            <person name="Lutzoni F."/>
            <person name="Magnuson J."/>
            <person name="Mondo S."/>
            <person name="Nolan M."/>
            <person name="Ohm R."/>
            <person name="Pangilinan J."/>
            <person name="Park H.-J."/>
            <person name="Ramirez L."/>
            <person name="Alfaro M."/>
            <person name="Sun H."/>
            <person name="Tritt A."/>
            <person name="Yoshinaga Y."/>
            <person name="Zwiers L.-H."/>
            <person name="Turgeon B."/>
            <person name="Goodwin S."/>
            <person name="Spatafora J."/>
            <person name="Crous P."/>
            <person name="Grigoriev I."/>
        </authorList>
    </citation>
    <scope>NUCLEOTIDE SEQUENCE</scope>
    <source>
        <strain evidence="2">CBS 690.94</strain>
    </source>
</reference>
<feature type="coiled-coil region" evidence="1">
    <location>
        <begin position="188"/>
        <end position="222"/>
    </location>
</feature>
<keyword evidence="1" id="KW-0175">Coiled coil</keyword>
<gene>
    <name evidence="2" type="ORF">P171DRAFT_493023</name>
</gene>
<evidence type="ECO:0000313" key="2">
    <source>
        <dbReference type="EMBL" id="KAF2451600.1"/>
    </source>
</evidence>
<evidence type="ECO:0000313" key="3">
    <source>
        <dbReference type="Proteomes" id="UP000799764"/>
    </source>
</evidence>
<dbReference type="AlphaFoldDB" id="A0A9P4PUH9"/>